<gene>
    <name evidence="1" type="ORF">METZ01_LOCUS161872</name>
</gene>
<name>A0A382B5H0_9ZZZZ</name>
<accession>A0A382B5H0</accession>
<dbReference type="AlphaFoldDB" id="A0A382B5H0"/>
<evidence type="ECO:0000313" key="1">
    <source>
        <dbReference type="EMBL" id="SVB09018.1"/>
    </source>
</evidence>
<dbReference type="EMBL" id="UINC01028288">
    <property type="protein sequence ID" value="SVB09018.1"/>
    <property type="molecule type" value="Genomic_DNA"/>
</dbReference>
<feature type="non-terminal residue" evidence="1">
    <location>
        <position position="1"/>
    </location>
</feature>
<feature type="non-terminal residue" evidence="1">
    <location>
        <position position="67"/>
    </location>
</feature>
<organism evidence="1">
    <name type="scientific">marine metagenome</name>
    <dbReference type="NCBI Taxonomy" id="408172"/>
    <lineage>
        <taxon>unclassified sequences</taxon>
        <taxon>metagenomes</taxon>
        <taxon>ecological metagenomes</taxon>
    </lineage>
</organism>
<reference evidence="1" key="1">
    <citation type="submission" date="2018-05" db="EMBL/GenBank/DDBJ databases">
        <authorList>
            <person name="Lanie J.A."/>
            <person name="Ng W.-L."/>
            <person name="Kazmierczak K.M."/>
            <person name="Andrzejewski T.M."/>
            <person name="Davidsen T.M."/>
            <person name="Wayne K.J."/>
            <person name="Tettelin H."/>
            <person name="Glass J.I."/>
            <person name="Rusch D."/>
            <person name="Podicherti R."/>
            <person name="Tsui H.-C.T."/>
            <person name="Winkler M.E."/>
        </authorList>
    </citation>
    <scope>NUCLEOTIDE SEQUENCE</scope>
</reference>
<proteinExistence type="predicted"/>
<protein>
    <submittedName>
        <fullName evidence="1">Uncharacterized protein</fullName>
    </submittedName>
</protein>
<sequence length="67" mass="7510">VLVSRLAFRKVPTKVPTNCWYLVVLECIALDVVYKKKPRITGLLGLHGIWWDYCLVAMGGLEPPTPA</sequence>